<evidence type="ECO:0000256" key="4">
    <source>
        <dbReference type="ARBA" id="ARBA00022989"/>
    </source>
</evidence>
<feature type="transmembrane region" description="Helical" evidence="7">
    <location>
        <begin position="129"/>
        <end position="150"/>
    </location>
</feature>
<dbReference type="Pfam" id="PF00520">
    <property type="entry name" value="Ion_trans"/>
    <property type="match status" value="1"/>
</dbReference>
<dbReference type="GO" id="GO:0005216">
    <property type="term" value="F:monoatomic ion channel activity"/>
    <property type="evidence" value="ECO:0007669"/>
    <property type="project" value="InterPro"/>
</dbReference>
<evidence type="ECO:0000256" key="6">
    <source>
        <dbReference type="SAM" id="Coils"/>
    </source>
</evidence>
<evidence type="ECO:0000256" key="2">
    <source>
        <dbReference type="ARBA" id="ARBA00022692"/>
    </source>
</evidence>
<feature type="transmembrane region" description="Helical" evidence="7">
    <location>
        <begin position="230"/>
        <end position="249"/>
    </location>
</feature>
<dbReference type="Proteomes" id="UP000039865">
    <property type="component" value="Unassembled WGS sequence"/>
</dbReference>
<feature type="transmembrane region" description="Helical" evidence="7">
    <location>
        <begin position="335"/>
        <end position="359"/>
    </location>
</feature>
<keyword evidence="3" id="KW-0677">Repeat</keyword>
<evidence type="ECO:0000256" key="3">
    <source>
        <dbReference type="ARBA" id="ARBA00022737"/>
    </source>
</evidence>
<feature type="transmembrane region" description="Helical" evidence="7">
    <location>
        <begin position="269"/>
        <end position="287"/>
    </location>
</feature>
<feature type="domain" description="Ion transport" evidence="8">
    <location>
        <begin position="173"/>
        <end position="368"/>
    </location>
</feature>
<evidence type="ECO:0000256" key="5">
    <source>
        <dbReference type="ARBA" id="ARBA00023136"/>
    </source>
</evidence>
<sequence length="493" mass="56997">MEKVLHIMVEHQLPNLCDYLDSRLVQTDALRKVKKGCIRKTKSTGISVAPFWISPAHQSTILQPAPIEQEIKLEFVDIPIIHGYTSEIGTLFFDALAKTDDMEIFEKKVIKKTIDYKWSLTREFTVRKLFIPFLLYLGFYLIYMNWIFYMREVDETWMYINYGAMVPLALLSYYFVQNEVTQLQHEGLEYLKSIWNYLDLIPPFLLMVFIPLAAIGVFDNRGAPALEATLQATMSLILWLKFLYFLRIFQSTGYLIKIIVEVVYDMRHFLLILLLTFIAFGDAMRSISTSNDDEVNEDGKPHQFIGNYIDAIIYIYRMVLGDFDVNNFGTVAVPYVWILFLLCTVFNMIIMLNLLVAIISESFAKINSVSSQASYQEKAGMIAENSYLISQKRKLKFCEPNQYLLIATDVEAEMKEKGDELDYKLEQINTRIINHADVVKNNLNTILKEIKEEQQNDLKKVVDQVKEENQKMIEAIKEIASKLPGGSPAAQEE</sequence>
<proteinExistence type="predicted"/>
<feature type="transmembrane region" description="Helical" evidence="7">
    <location>
        <begin position="197"/>
        <end position="218"/>
    </location>
</feature>
<dbReference type="InterPro" id="IPR005821">
    <property type="entry name" value="Ion_trans_dom"/>
</dbReference>
<dbReference type="GO" id="GO:0098703">
    <property type="term" value="P:calcium ion import across plasma membrane"/>
    <property type="evidence" value="ECO:0007669"/>
    <property type="project" value="TreeGrafter"/>
</dbReference>
<accession>A0A078AXF5</accession>
<organism evidence="9 10">
    <name type="scientific">Stylonychia lemnae</name>
    <name type="common">Ciliate</name>
    <dbReference type="NCBI Taxonomy" id="5949"/>
    <lineage>
        <taxon>Eukaryota</taxon>
        <taxon>Sar</taxon>
        <taxon>Alveolata</taxon>
        <taxon>Ciliophora</taxon>
        <taxon>Intramacronucleata</taxon>
        <taxon>Spirotrichea</taxon>
        <taxon>Stichotrichia</taxon>
        <taxon>Sporadotrichida</taxon>
        <taxon>Oxytrichidae</taxon>
        <taxon>Stylonychinae</taxon>
        <taxon>Stylonychia</taxon>
    </lineage>
</organism>
<dbReference type="Gene3D" id="1.10.287.70">
    <property type="match status" value="1"/>
</dbReference>
<dbReference type="InParanoid" id="A0A078AXF5"/>
<comment type="subcellular location">
    <subcellularLocation>
        <location evidence="1">Membrane</location>
        <topology evidence="1">Multi-pass membrane protein</topology>
    </subcellularLocation>
</comment>
<dbReference type="GO" id="GO:0005886">
    <property type="term" value="C:plasma membrane"/>
    <property type="evidence" value="ECO:0007669"/>
    <property type="project" value="TreeGrafter"/>
</dbReference>
<dbReference type="AlphaFoldDB" id="A0A078AXF5"/>
<dbReference type="InterPro" id="IPR024862">
    <property type="entry name" value="TRPV"/>
</dbReference>
<keyword evidence="2 7" id="KW-0812">Transmembrane</keyword>
<dbReference type="PANTHER" id="PTHR10582:SF2">
    <property type="entry name" value="INACTIVE"/>
    <property type="match status" value="1"/>
</dbReference>
<feature type="transmembrane region" description="Helical" evidence="7">
    <location>
        <begin position="156"/>
        <end position="176"/>
    </location>
</feature>
<keyword evidence="10" id="KW-1185">Reference proteome</keyword>
<evidence type="ECO:0000259" key="8">
    <source>
        <dbReference type="Pfam" id="PF00520"/>
    </source>
</evidence>
<evidence type="ECO:0000256" key="1">
    <source>
        <dbReference type="ARBA" id="ARBA00004141"/>
    </source>
</evidence>
<name>A0A078AXF5_STYLE</name>
<feature type="coiled-coil region" evidence="6">
    <location>
        <begin position="436"/>
        <end position="482"/>
    </location>
</feature>
<keyword evidence="4 7" id="KW-1133">Transmembrane helix</keyword>
<evidence type="ECO:0000256" key="7">
    <source>
        <dbReference type="SAM" id="Phobius"/>
    </source>
</evidence>
<gene>
    <name evidence="9" type="primary">Contig6020.g6442</name>
    <name evidence="9" type="ORF">STYLEM_16247</name>
</gene>
<dbReference type="OrthoDB" id="437584at2759"/>
<dbReference type="PANTHER" id="PTHR10582">
    <property type="entry name" value="TRANSIENT RECEPTOR POTENTIAL ION CHANNEL PROTEIN"/>
    <property type="match status" value="1"/>
</dbReference>
<reference evidence="9 10" key="1">
    <citation type="submission" date="2014-06" db="EMBL/GenBank/DDBJ databases">
        <authorList>
            <person name="Swart Estienne"/>
        </authorList>
    </citation>
    <scope>NUCLEOTIDE SEQUENCE [LARGE SCALE GENOMIC DNA]</scope>
    <source>
        <strain evidence="9 10">130c</strain>
    </source>
</reference>
<evidence type="ECO:0000313" key="9">
    <source>
        <dbReference type="EMBL" id="CDW87145.1"/>
    </source>
</evidence>
<keyword evidence="6" id="KW-0175">Coiled coil</keyword>
<keyword evidence="5 7" id="KW-0472">Membrane</keyword>
<dbReference type="EMBL" id="CCKQ01015321">
    <property type="protein sequence ID" value="CDW87145.1"/>
    <property type="molecule type" value="Genomic_DNA"/>
</dbReference>
<evidence type="ECO:0000313" key="10">
    <source>
        <dbReference type="Proteomes" id="UP000039865"/>
    </source>
</evidence>
<protein>
    <submittedName>
        <fullName evidence="9">Wd-40 repeat protein</fullName>
    </submittedName>
</protein>